<dbReference type="RefSeq" id="WP_268062221.1">
    <property type="nucleotide sequence ID" value="NZ_JAPQFJ010000016.1"/>
</dbReference>
<protein>
    <submittedName>
        <fullName evidence="4">Glucosaminidase domain-containing protein</fullName>
    </submittedName>
</protein>
<sequence length="305" mass="34669">MKKHFKLKKIIIYSLLFTAIFIFKNTYCYADEISEDIDYKKEWVIKFNQPVDPETINNENIVVKDSNDNLVGGLEFVLLDNGQTVKIKAPLDGYKNNESYLLIISNNIASVKGKKMKDLKMMKFKIKKFSEESKIINSIIGKEELSAEQMAKFVLNHNPTPKLSVDIYQLAKIFLEEGEIEGVRGDIAFCQSIKETGYFKYGGQVLPEQNNYAGIGALNNSPVGKGAWFKEAREGVKAQIQHLKGYATTEELKSECVDPRYFILKECGLLGVAPNWEDLNGRWAVPGNNYGQEIIKIYDIIKQIK</sequence>
<dbReference type="Pfam" id="PF01832">
    <property type="entry name" value="Glucosaminidase"/>
    <property type="match status" value="1"/>
</dbReference>
<evidence type="ECO:0000259" key="3">
    <source>
        <dbReference type="Pfam" id="PF13205"/>
    </source>
</evidence>
<evidence type="ECO:0000256" key="1">
    <source>
        <dbReference type="ARBA" id="ARBA00022729"/>
    </source>
</evidence>
<dbReference type="InterPro" id="IPR032812">
    <property type="entry name" value="SbsA_Ig"/>
</dbReference>
<dbReference type="Gene3D" id="2.60.40.1220">
    <property type="match status" value="1"/>
</dbReference>
<gene>
    <name evidence="4" type="ORF">OW729_14280</name>
</gene>
<accession>A0ABT4DBV0</accession>
<evidence type="ECO:0000313" key="4">
    <source>
        <dbReference type="EMBL" id="MCY6959784.1"/>
    </source>
</evidence>
<name>A0ABT4DBV0_9CLOT</name>
<dbReference type="InterPro" id="IPR014755">
    <property type="entry name" value="Cu-Rt/internalin_Ig-like"/>
</dbReference>
<dbReference type="Proteomes" id="UP001144612">
    <property type="component" value="Unassembled WGS sequence"/>
</dbReference>
<evidence type="ECO:0000313" key="5">
    <source>
        <dbReference type="Proteomes" id="UP001144612"/>
    </source>
</evidence>
<keyword evidence="5" id="KW-1185">Reference proteome</keyword>
<dbReference type="InterPro" id="IPR002901">
    <property type="entry name" value="MGlyc_endo_b_GlcNAc-like_dom"/>
</dbReference>
<organism evidence="4 5">
    <name type="scientific">Clostridium brassicae</name>
    <dbReference type="NCBI Taxonomy" id="2999072"/>
    <lineage>
        <taxon>Bacteria</taxon>
        <taxon>Bacillati</taxon>
        <taxon>Bacillota</taxon>
        <taxon>Clostridia</taxon>
        <taxon>Eubacteriales</taxon>
        <taxon>Clostridiaceae</taxon>
        <taxon>Clostridium</taxon>
    </lineage>
</organism>
<dbReference type="Pfam" id="PF13205">
    <property type="entry name" value="Big_5"/>
    <property type="match status" value="1"/>
</dbReference>
<keyword evidence="1" id="KW-0732">Signal</keyword>
<reference evidence="4" key="1">
    <citation type="submission" date="2022-12" db="EMBL/GenBank/DDBJ databases">
        <title>Clostridium sp. nov., isolated from industrial wastewater.</title>
        <authorList>
            <person name="Jiayan W."/>
        </authorList>
    </citation>
    <scope>NUCLEOTIDE SEQUENCE</scope>
    <source>
        <strain evidence="4">ZC22-4</strain>
    </source>
</reference>
<feature type="domain" description="Mannosyl-glycoprotein endo-beta-N-acetylglucosamidase-like" evidence="2">
    <location>
        <begin position="172"/>
        <end position="299"/>
    </location>
</feature>
<feature type="domain" description="SbsA Ig-like" evidence="3">
    <location>
        <begin position="35"/>
        <end position="124"/>
    </location>
</feature>
<comment type="caution">
    <text evidence="4">The sequence shown here is derived from an EMBL/GenBank/DDBJ whole genome shotgun (WGS) entry which is preliminary data.</text>
</comment>
<dbReference type="EMBL" id="JAPQFJ010000016">
    <property type="protein sequence ID" value="MCY6959784.1"/>
    <property type="molecule type" value="Genomic_DNA"/>
</dbReference>
<evidence type="ECO:0000259" key="2">
    <source>
        <dbReference type="Pfam" id="PF01832"/>
    </source>
</evidence>
<proteinExistence type="predicted"/>